<evidence type="ECO:0000313" key="2">
    <source>
        <dbReference type="EMBL" id="KAL0961644.1"/>
    </source>
</evidence>
<feature type="region of interest" description="Disordered" evidence="1">
    <location>
        <begin position="273"/>
        <end position="294"/>
    </location>
</feature>
<dbReference type="Proteomes" id="UP001557470">
    <property type="component" value="Unassembled WGS sequence"/>
</dbReference>
<protein>
    <recommendedName>
        <fullName evidence="4">Btz domain-containing protein</fullName>
    </recommendedName>
</protein>
<dbReference type="AlphaFoldDB" id="A0ABD0VVF2"/>
<evidence type="ECO:0000313" key="3">
    <source>
        <dbReference type="Proteomes" id="UP001557470"/>
    </source>
</evidence>
<feature type="compositionally biased region" description="Polar residues" evidence="1">
    <location>
        <begin position="278"/>
        <end position="287"/>
    </location>
</feature>
<gene>
    <name evidence="2" type="ORF">UPYG_G00353560</name>
</gene>
<evidence type="ECO:0008006" key="4">
    <source>
        <dbReference type="Google" id="ProtNLM"/>
    </source>
</evidence>
<reference evidence="2 3" key="1">
    <citation type="submission" date="2024-06" db="EMBL/GenBank/DDBJ databases">
        <authorList>
            <person name="Pan Q."/>
            <person name="Wen M."/>
            <person name="Jouanno E."/>
            <person name="Zahm M."/>
            <person name="Klopp C."/>
            <person name="Cabau C."/>
            <person name="Louis A."/>
            <person name="Berthelot C."/>
            <person name="Parey E."/>
            <person name="Roest Crollius H."/>
            <person name="Montfort J."/>
            <person name="Robinson-Rechavi M."/>
            <person name="Bouchez O."/>
            <person name="Lampietro C."/>
            <person name="Lopez Roques C."/>
            <person name="Donnadieu C."/>
            <person name="Postlethwait J."/>
            <person name="Bobe J."/>
            <person name="Verreycken H."/>
            <person name="Guiguen Y."/>
        </authorList>
    </citation>
    <scope>NUCLEOTIDE SEQUENCE [LARGE SCALE GENOMIC DNA]</scope>
    <source>
        <strain evidence="2">Up_M1</strain>
        <tissue evidence="2">Testis</tissue>
    </source>
</reference>
<accession>A0ABD0VVF2</accession>
<keyword evidence="3" id="KW-1185">Reference proteome</keyword>
<proteinExistence type="predicted"/>
<sequence length="294" mass="33841">MKPDTRKCVCTPLGFLKMTNWNYNGLPDDQLFFQDEDRRNPYHNRRRSVSPLRNIQARFAHEQSRASNRYHDWEGSETLPRERLYREYGKNRHGFHPARYLPHRPGYNRMQSTAMGVNTFKGAGPMGHHRIYNPVDEQSGTDRRQLHRLGGRGANVSWKRSSTEASANTHHAGPRAQTIKRRGSDSTNARNSTPRKRTRVHKASDDKRTARTRSRTPRPRGSDSTNARNSTPRKRTRVHKASDDKRTARSVPGRQDQGVQTRPMHVILHPGKALGYTTPRTTNTQHASVLVHQH</sequence>
<dbReference type="EMBL" id="JAGEUA010000029">
    <property type="protein sequence ID" value="KAL0961644.1"/>
    <property type="molecule type" value="Genomic_DNA"/>
</dbReference>
<comment type="caution">
    <text evidence="2">The sequence shown here is derived from an EMBL/GenBank/DDBJ whole genome shotgun (WGS) entry which is preliminary data.</text>
</comment>
<name>A0ABD0VVF2_UMBPY</name>
<evidence type="ECO:0000256" key="1">
    <source>
        <dbReference type="SAM" id="MobiDB-lite"/>
    </source>
</evidence>
<feature type="region of interest" description="Disordered" evidence="1">
    <location>
        <begin position="150"/>
        <end position="260"/>
    </location>
</feature>
<organism evidence="2 3">
    <name type="scientific">Umbra pygmaea</name>
    <name type="common">Eastern mudminnow</name>
    <dbReference type="NCBI Taxonomy" id="75934"/>
    <lineage>
        <taxon>Eukaryota</taxon>
        <taxon>Metazoa</taxon>
        <taxon>Chordata</taxon>
        <taxon>Craniata</taxon>
        <taxon>Vertebrata</taxon>
        <taxon>Euteleostomi</taxon>
        <taxon>Actinopterygii</taxon>
        <taxon>Neopterygii</taxon>
        <taxon>Teleostei</taxon>
        <taxon>Protacanthopterygii</taxon>
        <taxon>Esociformes</taxon>
        <taxon>Umbridae</taxon>
        <taxon>Umbra</taxon>
    </lineage>
</organism>
<feature type="compositionally biased region" description="Polar residues" evidence="1">
    <location>
        <begin position="158"/>
        <end position="169"/>
    </location>
</feature>